<accession>A0A1H7W305</accession>
<keyword evidence="2" id="KW-1185">Reference proteome</keyword>
<evidence type="ECO:0000313" key="2">
    <source>
        <dbReference type="Proteomes" id="UP000198744"/>
    </source>
</evidence>
<protein>
    <submittedName>
        <fullName evidence="1">Uncharacterized protein</fullName>
    </submittedName>
</protein>
<dbReference type="STRING" id="43775.SAMN04489760_105147"/>
<reference evidence="1 2" key="1">
    <citation type="submission" date="2016-10" db="EMBL/GenBank/DDBJ databases">
        <authorList>
            <person name="de Groot N.N."/>
        </authorList>
    </citation>
    <scope>NUCLEOTIDE SEQUENCE [LARGE SCALE GENOMIC DNA]</scope>
    <source>
        <strain evidence="1 2">DSM 8423</strain>
    </source>
</reference>
<proteinExistence type="predicted"/>
<organism evidence="1 2">
    <name type="scientific">Syntrophus gentianae</name>
    <dbReference type="NCBI Taxonomy" id="43775"/>
    <lineage>
        <taxon>Bacteria</taxon>
        <taxon>Pseudomonadati</taxon>
        <taxon>Thermodesulfobacteriota</taxon>
        <taxon>Syntrophia</taxon>
        <taxon>Syntrophales</taxon>
        <taxon>Syntrophaceae</taxon>
        <taxon>Syntrophus</taxon>
    </lineage>
</organism>
<sequence>MEWVSQARTYLTELLKKLPEDAWQACKETTIEVICDELKKMPVPIVGTLLSNTFKKAISGKSPNPLPPGEILYALLRMQESDDDFLQGLESLGENVDYLTGLVEGITHDLAVIKEDLTLPHVHISDPVLTLNYPVSDNELQFGLMNRGAGVVKVPEIELIVESYTPEVDVDYSVPMAPPQYLKLKVRLSPTTTLYPLLKLNNEPFRRFGQKGEGAEEVCIQMSSTANVRYRLRVRIPFIDEISGQHGSITYPSEKEGALEVPFRYAPGWTKDITPESMLDRSRVLSEILRTLTTATSILEKRAEDDPDQIDEALWKKGVCLGLHRYPYIDSMLRAFVGPIAELARIEKRSDALGSVLNLVHQLLRFQSLLRPEWLPPTGAFLELTDTPELKPLIAAFIGEQDEIRRKAILGQVILAAR</sequence>
<evidence type="ECO:0000313" key="1">
    <source>
        <dbReference type="EMBL" id="SEM15972.1"/>
    </source>
</evidence>
<dbReference type="RefSeq" id="WP_093882673.1">
    <property type="nucleotide sequence ID" value="NZ_FOBS01000005.1"/>
</dbReference>
<name>A0A1H7W305_9BACT</name>
<dbReference type="AlphaFoldDB" id="A0A1H7W305"/>
<gene>
    <name evidence="1" type="ORF">SAMN04489760_105147</name>
</gene>
<dbReference type="EMBL" id="FOBS01000005">
    <property type="protein sequence ID" value="SEM15972.1"/>
    <property type="molecule type" value="Genomic_DNA"/>
</dbReference>
<dbReference type="Proteomes" id="UP000198744">
    <property type="component" value="Unassembled WGS sequence"/>
</dbReference>